<feature type="transmembrane region" description="Helical" evidence="1">
    <location>
        <begin position="100"/>
        <end position="123"/>
    </location>
</feature>
<dbReference type="GeneID" id="10278915"/>
<evidence type="ECO:0000313" key="2">
    <source>
        <dbReference type="EMBL" id="ADZ10656.1"/>
    </source>
</evidence>
<dbReference type="eggNOG" id="arCOG02879">
    <property type="taxonomic scope" value="Archaea"/>
</dbReference>
<sequence>MGRMSIKDIIIDSLKYSASDLKILLLLGIVLVIADLGDELSFLGDISNTVKFTIFVLVVLIAIFESGYVFRIIEDTIKGSSSLPKLNEFRRMFIHGLSEIILIFIYFIVPVALVMVLYVYFFVGDNIDDLSVLSGLILLIIICFAMVILSLFPAVMLHRANNNTDIRSSFDIPAIYHKIRRVGFKRLIIVYSAIILLVAIIRAVIVPDIEGIVPLIIGIISDMLIAPYLLIFTSRVLGLLDN</sequence>
<gene>
    <name evidence="2" type="ordered locus">Metbo_2443</name>
</gene>
<evidence type="ECO:0000256" key="1">
    <source>
        <dbReference type="SAM" id="Phobius"/>
    </source>
</evidence>
<accession>F0T722</accession>
<keyword evidence="1" id="KW-0472">Membrane</keyword>
<reference evidence="3" key="1">
    <citation type="submission" date="2011-02" db="EMBL/GenBank/DDBJ databases">
        <title>Complete sequence of Methanobacterium sp. AL-21.</title>
        <authorList>
            <consortium name="US DOE Joint Genome Institute"/>
            <person name="Lucas S."/>
            <person name="Copeland A."/>
            <person name="Lapidus A."/>
            <person name="Cheng J.-F."/>
            <person name="Goodwin L."/>
            <person name="Pitluck S."/>
            <person name="Chertkov O."/>
            <person name="Detter J.C."/>
            <person name="Han C."/>
            <person name="Tapia R."/>
            <person name="Land M."/>
            <person name="Hauser L."/>
            <person name="Kyrpides N."/>
            <person name="Ivanova N."/>
            <person name="Mikhailova N."/>
            <person name="Pagani I."/>
            <person name="Cadillo-Quiroz H."/>
            <person name="Imachi H."/>
            <person name="Zinder S."/>
            <person name="Liu W."/>
            <person name="Woyke T."/>
        </authorList>
    </citation>
    <scope>NUCLEOTIDE SEQUENCE [LARGE SCALE GENOMIC DNA]</scope>
    <source>
        <strain evidence="3">AL-21</strain>
    </source>
</reference>
<evidence type="ECO:0008006" key="4">
    <source>
        <dbReference type="Google" id="ProtNLM"/>
    </source>
</evidence>
<name>F0T722_METLA</name>
<dbReference type="OrthoDB" id="71133at2157"/>
<reference evidence="2 3" key="2">
    <citation type="journal article" date="2014" name="Int. J. Syst. Evol. Microbiol.">
        <title>Methanobacterium paludis sp. nov. and a novel strain of Methanobacterium lacus isolated from northern peatlands.</title>
        <authorList>
            <person name="Cadillo-Quiroz H."/>
            <person name="Brauer S.L."/>
            <person name="Goodson N."/>
            <person name="Yavitt J.B."/>
            <person name="Zinder S.H."/>
        </authorList>
    </citation>
    <scope>NUCLEOTIDE SEQUENCE [LARGE SCALE GENOMIC DNA]</scope>
    <source>
        <strain evidence="2 3">AL-21</strain>
    </source>
</reference>
<keyword evidence="3" id="KW-1185">Reference proteome</keyword>
<keyword evidence="1" id="KW-0812">Transmembrane</keyword>
<feature type="transmembrane region" description="Helical" evidence="1">
    <location>
        <begin position="135"/>
        <end position="157"/>
    </location>
</feature>
<dbReference type="InterPro" id="IPR025098">
    <property type="entry name" value="DUF4013"/>
</dbReference>
<feature type="transmembrane region" description="Helical" evidence="1">
    <location>
        <begin position="187"/>
        <end position="205"/>
    </location>
</feature>
<proteinExistence type="predicted"/>
<keyword evidence="1" id="KW-1133">Transmembrane helix</keyword>
<organism evidence="2 3">
    <name type="scientific">Methanobacterium lacus (strain AL-21)</name>
    <dbReference type="NCBI Taxonomy" id="877455"/>
    <lineage>
        <taxon>Archaea</taxon>
        <taxon>Methanobacteriati</taxon>
        <taxon>Methanobacteriota</taxon>
        <taxon>Methanomada group</taxon>
        <taxon>Methanobacteria</taxon>
        <taxon>Methanobacteriales</taxon>
        <taxon>Methanobacteriaceae</taxon>
        <taxon>Methanobacterium</taxon>
    </lineage>
</organism>
<dbReference type="HOGENOM" id="CLU_1080151_0_0_2"/>
<evidence type="ECO:0000313" key="3">
    <source>
        <dbReference type="Proteomes" id="UP000007490"/>
    </source>
</evidence>
<feature type="transmembrane region" description="Helical" evidence="1">
    <location>
        <begin position="21"/>
        <end position="37"/>
    </location>
</feature>
<dbReference type="Pfam" id="PF13197">
    <property type="entry name" value="DUF4013"/>
    <property type="match status" value="1"/>
</dbReference>
<dbReference type="Proteomes" id="UP000007490">
    <property type="component" value="Chromosome"/>
</dbReference>
<dbReference type="EMBL" id="CP002551">
    <property type="protein sequence ID" value="ADZ10656.1"/>
    <property type="molecule type" value="Genomic_DNA"/>
</dbReference>
<protein>
    <recommendedName>
        <fullName evidence="4">DUF4013 domain-containing protein</fullName>
    </recommendedName>
</protein>
<feature type="transmembrane region" description="Helical" evidence="1">
    <location>
        <begin position="211"/>
        <end position="232"/>
    </location>
</feature>
<dbReference type="RefSeq" id="WP_013646007.1">
    <property type="nucleotide sequence ID" value="NC_015216.1"/>
</dbReference>
<feature type="transmembrane region" description="Helical" evidence="1">
    <location>
        <begin position="49"/>
        <end position="70"/>
    </location>
</feature>
<dbReference type="KEGG" id="mel:Metbo_2443"/>
<dbReference type="AlphaFoldDB" id="F0T722"/>